<accession>A0A2M7D8Z4</accession>
<evidence type="ECO:0000256" key="8">
    <source>
        <dbReference type="PIRSR" id="PIRSR618044-2"/>
    </source>
</evidence>
<reference evidence="12" key="1">
    <citation type="submission" date="2017-09" db="EMBL/GenBank/DDBJ databases">
        <title>Depth-based differentiation of microbial function through sediment-hosted aquifers and enrichment of novel symbionts in the deep terrestrial subsurface.</title>
        <authorList>
            <person name="Probst A.J."/>
            <person name="Ladd B."/>
            <person name="Jarett J.K."/>
            <person name="Geller-Mcgrath D.E."/>
            <person name="Sieber C.M.K."/>
            <person name="Emerson J.B."/>
            <person name="Anantharaman K."/>
            <person name="Thomas B.C."/>
            <person name="Malmstrom R."/>
            <person name="Stieglmeier M."/>
            <person name="Klingl A."/>
            <person name="Woyke T."/>
            <person name="Ryan C.M."/>
            <person name="Banfield J.F."/>
        </authorList>
    </citation>
    <scope>NUCLEOTIDE SEQUENCE [LARGE SCALE GENOMIC DNA]</scope>
</reference>
<evidence type="ECO:0000256" key="5">
    <source>
        <dbReference type="ARBA" id="ARBA00022984"/>
    </source>
</evidence>
<feature type="active site" description="Proton acceptor" evidence="7">
    <location>
        <position position="33"/>
    </location>
</feature>
<keyword evidence="4" id="KW-0133">Cell shape</keyword>
<protein>
    <recommendedName>
        <fullName evidence="10">Peptidase S11 D-alanyl-D-alanine carboxypeptidase A N-terminal domain-containing protein</fullName>
    </recommendedName>
</protein>
<evidence type="ECO:0000256" key="6">
    <source>
        <dbReference type="ARBA" id="ARBA00023316"/>
    </source>
</evidence>
<evidence type="ECO:0000256" key="2">
    <source>
        <dbReference type="ARBA" id="ARBA00022729"/>
    </source>
</evidence>
<sequence>KSTISVLVDGKDKEKVLFEKESNQKLPIASLTKLMTAWVVLEHYYDLSKEITISKLAANQYGDIRKLEEGKTFPAEYFLYPLLMESSNGAAFALANDYEGMTERDFVQLMSRETEKIGLNDTFFDNPTGLDPQESKTEMNYSTANDLVKFTKKLLEKPLIWEILSLPRYSLYGPELINTNGFLFKEDKSSSLPFAAARVLDGSADWQDRIIGGKTGYTGEAGGCLLLVIKAPKAQGFLINIILGANGKENRFEEMKKLVDWLKVAYKW</sequence>
<organism evidence="11 12">
    <name type="scientific">Candidatus Nealsonbacteria bacterium CG02_land_8_20_14_3_00_37_10</name>
    <dbReference type="NCBI Taxonomy" id="1974699"/>
    <lineage>
        <taxon>Bacteria</taxon>
        <taxon>Candidatus Nealsoniibacteriota</taxon>
    </lineage>
</organism>
<evidence type="ECO:0000259" key="10">
    <source>
        <dbReference type="Pfam" id="PF00768"/>
    </source>
</evidence>
<dbReference type="SUPFAM" id="SSF56601">
    <property type="entry name" value="beta-lactamase/transpeptidase-like"/>
    <property type="match status" value="1"/>
</dbReference>
<gene>
    <name evidence="11" type="ORF">COS25_02720</name>
</gene>
<feature type="active site" description="Acyl-ester intermediate" evidence="7">
    <location>
        <position position="30"/>
    </location>
</feature>
<dbReference type="Gene3D" id="3.40.710.10">
    <property type="entry name" value="DD-peptidase/beta-lactamase superfamily"/>
    <property type="match status" value="1"/>
</dbReference>
<feature type="binding site" evidence="8">
    <location>
        <position position="214"/>
    </location>
    <ligand>
        <name>substrate</name>
    </ligand>
</feature>
<keyword evidence="6" id="KW-0961">Cell wall biogenesis/degradation</keyword>
<evidence type="ECO:0000313" key="11">
    <source>
        <dbReference type="EMBL" id="PIV44907.1"/>
    </source>
</evidence>
<dbReference type="InterPro" id="IPR012338">
    <property type="entry name" value="Beta-lactam/transpept-like"/>
</dbReference>
<keyword evidence="2" id="KW-0732">Signal</keyword>
<dbReference type="GO" id="GO:0071555">
    <property type="term" value="P:cell wall organization"/>
    <property type="evidence" value="ECO:0007669"/>
    <property type="project" value="UniProtKB-KW"/>
</dbReference>
<keyword evidence="5" id="KW-0573">Peptidoglycan synthesis</keyword>
<evidence type="ECO:0000256" key="3">
    <source>
        <dbReference type="ARBA" id="ARBA00022801"/>
    </source>
</evidence>
<evidence type="ECO:0000313" key="12">
    <source>
        <dbReference type="Proteomes" id="UP000230864"/>
    </source>
</evidence>
<dbReference type="InterPro" id="IPR001967">
    <property type="entry name" value="Peptidase_S11_N"/>
</dbReference>
<dbReference type="InterPro" id="IPR018044">
    <property type="entry name" value="Peptidase_S11"/>
</dbReference>
<dbReference type="PANTHER" id="PTHR21581:SF26">
    <property type="entry name" value="D-ALANYL-D-ALANINE ENDOPEPTIDASE"/>
    <property type="match status" value="1"/>
</dbReference>
<feature type="domain" description="Peptidase S11 D-alanyl-D-alanine carboxypeptidase A N-terminal" evidence="10">
    <location>
        <begin position="5"/>
        <end position="246"/>
    </location>
</feature>
<proteinExistence type="inferred from homology"/>
<feature type="active site" evidence="7">
    <location>
        <position position="86"/>
    </location>
</feature>
<name>A0A2M7D8Z4_9BACT</name>
<evidence type="ECO:0000256" key="4">
    <source>
        <dbReference type="ARBA" id="ARBA00022960"/>
    </source>
</evidence>
<dbReference type="EMBL" id="PETZ01000060">
    <property type="protein sequence ID" value="PIV44907.1"/>
    <property type="molecule type" value="Genomic_DNA"/>
</dbReference>
<dbReference type="Pfam" id="PF00768">
    <property type="entry name" value="Peptidase_S11"/>
    <property type="match status" value="1"/>
</dbReference>
<dbReference type="AlphaFoldDB" id="A0A2M7D8Z4"/>
<evidence type="ECO:0000256" key="1">
    <source>
        <dbReference type="ARBA" id="ARBA00007164"/>
    </source>
</evidence>
<keyword evidence="3" id="KW-0378">Hydrolase</keyword>
<dbReference type="PRINTS" id="PR00725">
    <property type="entry name" value="DADACBPTASE1"/>
</dbReference>
<feature type="non-terminal residue" evidence="11">
    <location>
        <position position="1"/>
    </location>
</feature>
<evidence type="ECO:0000256" key="7">
    <source>
        <dbReference type="PIRSR" id="PIRSR618044-1"/>
    </source>
</evidence>
<dbReference type="PANTHER" id="PTHR21581">
    <property type="entry name" value="D-ALANYL-D-ALANINE CARBOXYPEPTIDASE"/>
    <property type="match status" value="1"/>
</dbReference>
<dbReference type="GO" id="GO:0006508">
    <property type="term" value="P:proteolysis"/>
    <property type="evidence" value="ECO:0007669"/>
    <property type="project" value="InterPro"/>
</dbReference>
<dbReference type="GO" id="GO:0009252">
    <property type="term" value="P:peptidoglycan biosynthetic process"/>
    <property type="evidence" value="ECO:0007669"/>
    <property type="project" value="UniProtKB-KW"/>
</dbReference>
<dbReference type="GO" id="GO:0008360">
    <property type="term" value="P:regulation of cell shape"/>
    <property type="evidence" value="ECO:0007669"/>
    <property type="project" value="UniProtKB-KW"/>
</dbReference>
<dbReference type="Proteomes" id="UP000230864">
    <property type="component" value="Unassembled WGS sequence"/>
</dbReference>
<evidence type="ECO:0000256" key="9">
    <source>
        <dbReference type="RuleBase" id="RU004016"/>
    </source>
</evidence>
<comment type="caution">
    <text evidence="11">The sequence shown here is derived from an EMBL/GenBank/DDBJ whole genome shotgun (WGS) entry which is preliminary data.</text>
</comment>
<dbReference type="GO" id="GO:0009002">
    <property type="term" value="F:serine-type D-Ala-D-Ala carboxypeptidase activity"/>
    <property type="evidence" value="ECO:0007669"/>
    <property type="project" value="InterPro"/>
</dbReference>
<comment type="similarity">
    <text evidence="1 9">Belongs to the peptidase S11 family.</text>
</comment>